<sequence length="123" mass="14285">MWVYYEETDGELQPKWLILKARTKENCPYYRVDVPFQRFYPEDAHDEFHALTITGGDLVRNPLEYSSFGIAVHRLKDTADLDNINFFILLCDDLQEILALDLQRRFRTAGNKAASGKTAGHFQ</sequence>
<organism evidence="1 2">
    <name type="scientific">Evansella caseinilytica</name>
    <dbReference type="NCBI Taxonomy" id="1503961"/>
    <lineage>
        <taxon>Bacteria</taxon>
        <taxon>Bacillati</taxon>
        <taxon>Bacillota</taxon>
        <taxon>Bacilli</taxon>
        <taxon>Bacillales</taxon>
        <taxon>Bacillaceae</taxon>
        <taxon>Evansella</taxon>
    </lineage>
</organism>
<dbReference type="Proteomes" id="UP000198935">
    <property type="component" value="Unassembled WGS sequence"/>
</dbReference>
<gene>
    <name evidence="1" type="ORF">SAMN05421736_11570</name>
</gene>
<keyword evidence="2" id="KW-1185">Reference proteome</keyword>
<proteinExistence type="predicted"/>
<name>A0A1H3TMP3_9BACI</name>
<dbReference type="AlphaFoldDB" id="A0A1H3TMP3"/>
<evidence type="ECO:0000313" key="2">
    <source>
        <dbReference type="Proteomes" id="UP000198935"/>
    </source>
</evidence>
<protein>
    <submittedName>
        <fullName evidence="1">Uncharacterized protein</fullName>
    </submittedName>
</protein>
<reference evidence="2" key="1">
    <citation type="submission" date="2016-10" db="EMBL/GenBank/DDBJ databases">
        <authorList>
            <person name="Varghese N."/>
            <person name="Submissions S."/>
        </authorList>
    </citation>
    <scope>NUCLEOTIDE SEQUENCE [LARGE SCALE GENOMIC DNA]</scope>
    <source>
        <strain evidence="2">SP</strain>
    </source>
</reference>
<dbReference type="STRING" id="1503961.SAMN05421736_11570"/>
<dbReference type="EMBL" id="FNPI01000015">
    <property type="protein sequence ID" value="SDZ51081.1"/>
    <property type="molecule type" value="Genomic_DNA"/>
</dbReference>
<accession>A0A1H3TMP3</accession>
<dbReference type="OrthoDB" id="2883596at2"/>
<evidence type="ECO:0000313" key="1">
    <source>
        <dbReference type="EMBL" id="SDZ51081.1"/>
    </source>
</evidence>